<evidence type="ECO:0000313" key="3">
    <source>
        <dbReference type="Proteomes" id="UP000198362"/>
    </source>
</evidence>
<gene>
    <name evidence="2" type="ORF">SAMN05421812_12468</name>
</gene>
<dbReference type="Proteomes" id="UP000198362">
    <property type="component" value="Unassembled WGS sequence"/>
</dbReference>
<protein>
    <recommendedName>
        <fullName evidence="4">DUF2154 domain-containing protein</fullName>
    </recommendedName>
</protein>
<feature type="region of interest" description="Disordered" evidence="1">
    <location>
        <begin position="61"/>
        <end position="84"/>
    </location>
</feature>
<sequence length="280" mass="29123">MSQSAVRATLTDLSGLDPNADQAVRPPAAPGKQTSMTRMARAVVPLLALLLAACAAPGPARPRPHWAYEPARAGSAGPHHTVRDSRDGLDAATFALDSGVTSVTVRVADLGDDLYRVRTPDDARIAPWIERDGADLRLLTEGTGQPGPAAVEVTLHRAVRWHLRLGGGAEDERIDLRGGDVSGVEFVAGVGRIELTLPAPRGTVPVRMTGGAGDFQVRLVDSAPVRVRVGGGAGSVVVDGAARTGIPGNTVIEGADWSTATDRYDVDLAAGVSRFVLDRG</sequence>
<feature type="region of interest" description="Disordered" evidence="1">
    <location>
        <begin position="1"/>
        <end position="36"/>
    </location>
</feature>
<organism evidence="2 3">
    <name type="scientific">Asanoa hainanensis</name>
    <dbReference type="NCBI Taxonomy" id="560556"/>
    <lineage>
        <taxon>Bacteria</taxon>
        <taxon>Bacillati</taxon>
        <taxon>Actinomycetota</taxon>
        <taxon>Actinomycetes</taxon>
        <taxon>Micromonosporales</taxon>
        <taxon>Micromonosporaceae</taxon>
        <taxon>Asanoa</taxon>
    </lineage>
</organism>
<accession>A0A239PGX1</accession>
<evidence type="ECO:0008006" key="4">
    <source>
        <dbReference type="Google" id="ProtNLM"/>
    </source>
</evidence>
<reference evidence="2 3" key="1">
    <citation type="submission" date="2017-06" db="EMBL/GenBank/DDBJ databases">
        <authorList>
            <person name="Kim H.J."/>
            <person name="Triplett B.A."/>
        </authorList>
    </citation>
    <scope>NUCLEOTIDE SEQUENCE [LARGE SCALE GENOMIC DNA]</scope>
    <source>
        <strain evidence="2 3">CGMCC 4.5593</strain>
    </source>
</reference>
<keyword evidence="3" id="KW-1185">Reference proteome</keyword>
<dbReference type="AlphaFoldDB" id="A0A239PGX1"/>
<evidence type="ECO:0000313" key="2">
    <source>
        <dbReference type="EMBL" id="SNT65619.1"/>
    </source>
</evidence>
<proteinExistence type="predicted"/>
<evidence type="ECO:0000256" key="1">
    <source>
        <dbReference type="SAM" id="MobiDB-lite"/>
    </source>
</evidence>
<name>A0A239PGX1_9ACTN</name>
<dbReference type="EMBL" id="FZPH01000024">
    <property type="protein sequence ID" value="SNT65619.1"/>
    <property type="molecule type" value="Genomic_DNA"/>
</dbReference>